<dbReference type="RefSeq" id="WP_152214909.1">
    <property type="nucleotide sequence ID" value="NZ_JBAQYD010000367.1"/>
</dbReference>
<evidence type="ECO:0000313" key="1">
    <source>
        <dbReference type="EMBL" id="KAB7741606.1"/>
    </source>
</evidence>
<keyword evidence="2" id="KW-1185">Reference proteome</keyword>
<evidence type="ECO:0000313" key="2">
    <source>
        <dbReference type="Proteomes" id="UP000468901"/>
    </source>
</evidence>
<accession>A0A6N6VQV9</accession>
<proteinExistence type="predicted"/>
<reference evidence="1 2" key="1">
    <citation type="submission" date="2019-09" db="EMBL/GenBank/DDBJ databases">
        <title>Parvibaculum sedimenti sp. nov., isolated from sediment.</title>
        <authorList>
            <person name="Wang Y."/>
        </authorList>
    </citation>
    <scope>NUCLEOTIDE SEQUENCE [LARGE SCALE GENOMIC DNA]</scope>
    <source>
        <strain evidence="1 2">HXT-9</strain>
    </source>
</reference>
<dbReference type="EMBL" id="WESC01000003">
    <property type="protein sequence ID" value="KAB7741606.1"/>
    <property type="molecule type" value="Genomic_DNA"/>
</dbReference>
<dbReference type="AlphaFoldDB" id="A0A6N6VQV9"/>
<protein>
    <submittedName>
        <fullName evidence="1">Uncharacterized protein</fullName>
    </submittedName>
</protein>
<dbReference type="Proteomes" id="UP000468901">
    <property type="component" value="Unassembled WGS sequence"/>
</dbReference>
<name>A0A6N6VQV9_9HYPH</name>
<sequence length="143" mass="14868">MRDIHHNIKTVQTLDPAMTTAARAGAPLDRQGFEAVEHIVLFGASGDTLSSTLKTDVKLEASEDGTSWSPVTDSRLTSGVPVSTAGVFATVDAAAKAQMAYRIGYVGNARYSRVSLVLTGTHASGTPVAALALLTKANVKPVT</sequence>
<gene>
    <name evidence="1" type="ORF">F2P47_04165</name>
</gene>
<organism evidence="1 2">
    <name type="scientific">Parvibaculum sedimenti</name>
    <dbReference type="NCBI Taxonomy" id="2608632"/>
    <lineage>
        <taxon>Bacteria</taxon>
        <taxon>Pseudomonadati</taxon>
        <taxon>Pseudomonadota</taxon>
        <taxon>Alphaproteobacteria</taxon>
        <taxon>Hyphomicrobiales</taxon>
        <taxon>Parvibaculaceae</taxon>
        <taxon>Parvibaculum</taxon>
    </lineage>
</organism>
<comment type="caution">
    <text evidence="1">The sequence shown here is derived from an EMBL/GenBank/DDBJ whole genome shotgun (WGS) entry which is preliminary data.</text>
</comment>